<evidence type="ECO:0000256" key="3">
    <source>
        <dbReference type="ARBA" id="ARBA00022448"/>
    </source>
</evidence>
<feature type="domain" description="ABC transporter" evidence="8">
    <location>
        <begin position="8"/>
        <end position="264"/>
    </location>
</feature>
<comment type="caution">
    <text evidence="9">The sequence shown here is derived from an EMBL/GenBank/DDBJ whole genome shotgun (WGS) entry which is preliminary data.</text>
</comment>
<protein>
    <submittedName>
        <fullName evidence="9">ABC transporter ATP-binding protein</fullName>
    </submittedName>
</protein>
<dbReference type="NCBIfam" id="TIGR01727">
    <property type="entry name" value="oligo_HPY"/>
    <property type="match status" value="1"/>
</dbReference>
<name>A0ABT1L9S1_9HYPH</name>
<keyword evidence="4" id="KW-1003">Cell membrane</keyword>
<dbReference type="Gene3D" id="3.40.50.300">
    <property type="entry name" value="P-loop containing nucleotide triphosphate hydrolases"/>
    <property type="match status" value="1"/>
</dbReference>
<evidence type="ECO:0000256" key="7">
    <source>
        <dbReference type="ARBA" id="ARBA00023136"/>
    </source>
</evidence>
<dbReference type="PROSITE" id="PS50893">
    <property type="entry name" value="ABC_TRANSPORTER_2"/>
    <property type="match status" value="1"/>
</dbReference>
<dbReference type="PROSITE" id="PS00211">
    <property type="entry name" value="ABC_TRANSPORTER_1"/>
    <property type="match status" value="1"/>
</dbReference>
<dbReference type="EMBL" id="JANCLU010000005">
    <property type="protein sequence ID" value="MCP8938245.1"/>
    <property type="molecule type" value="Genomic_DNA"/>
</dbReference>
<dbReference type="InterPro" id="IPR017871">
    <property type="entry name" value="ABC_transporter-like_CS"/>
</dbReference>
<evidence type="ECO:0000313" key="9">
    <source>
        <dbReference type="EMBL" id="MCP8938245.1"/>
    </source>
</evidence>
<evidence type="ECO:0000256" key="4">
    <source>
        <dbReference type="ARBA" id="ARBA00022475"/>
    </source>
</evidence>
<dbReference type="SMART" id="SM00382">
    <property type="entry name" value="AAA"/>
    <property type="match status" value="1"/>
</dbReference>
<keyword evidence="5" id="KW-0547">Nucleotide-binding</keyword>
<dbReference type="RefSeq" id="WP_254739979.1">
    <property type="nucleotide sequence ID" value="NZ_JANCLU010000005.1"/>
</dbReference>
<evidence type="ECO:0000259" key="8">
    <source>
        <dbReference type="PROSITE" id="PS50893"/>
    </source>
</evidence>
<dbReference type="InterPro" id="IPR027417">
    <property type="entry name" value="P-loop_NTPase"/>
</dbReference>
<organism evidence="9 10">
    <name type="scientific">Alsobacter ponti</name>
    <dbReference type="NCBI Taxonomy" id="2962936"/>
    <lineage>
        <taxon>Bacteria</taxon>
        <taxon>Pseudomonadati</taxon>
        <taxon>Pseudomonadota</taxon>
        <taxon>Alphaproteobacteria</taxon>
        <taxon>Hyphomicrobiales</taxon>
        <taxon>Alsobacteraceae</taxon>
        <taxon>Alsobacter</taxon>
    </lineage>
</organism>
<dbReference type="PANTHER" id="PTHR43297">
    <property type="entry name" value="OLIGOPEPTIDE TRANSPORT ATP-BINDING PROTEIN APPD"/>
    <property type="match status" value="1"/>
</dbReference>
<dbReference type="InterPro" id="IPR050388">
    <property type="entry name" value="ABC_Ni/Peptide_Import"/>
</dbReference>
<proteinExistence type="inferred from homology"/>
<keyword evidence="3" id="KW-0813">Transport</keyword>
<accession>A0ABT1L9S1</accession>
<dbReference type="InterPro" id="IPR003593">
    <property type="entry name" value="AAA+_ATPase"/>
</dbReference>
<evidence type="ECO:0000313" key="10">
    <source>
        <dbReference type="Proteomes" id="UP001205890"/>
    </source>
</evidence>
<evidence type="ECO:0000256" key="6">
    <source>
        <dbReference type="ARBA" id="ARBA00022840"/>
    </source>
</evidence>
<dbReference type="PANTHER" id="PTHR43297:SF2">
    <property type="entry name" value="DIPEPTIDE TRANSPORT ATP-BINDING PROTEIN DPPD"/>
    <property type="match status" value="1"/>
</dbReference>
<sequence length="332" mass="35932">MAAERALLDVQDLRVSFGEGPRARPALDGVSFSVRPGKTLAIVGESGCGKSLTALSIMRLLPTPPARITGGRILFDRGDGPALDLASADRRTMRRLRGKDIAMIFQEPMTALDPVYPIGDQIGEVLVEHEGLSRKDALARAVELLRLVGVPSPEERARQYPHEFSGGMRQRAVIAIALACEPALLIADEPTTALDVTVQAQVLRLMRDIQQRFASSILFITHDMGVVGQMADEVVVMYLGQVVEEGPVSAVLSRPAHPYSQGLIASIPTLDMPRDRVLQPISGMVPPIGSITTGCRFRTRCPHAMEICRRDPPKVTTPAGNSASCWLVEEST</sequence>
<gene>
    <name evidence="9" type="ORF">NK718_06935</name>
</gene>
<evidence type="ECO:0000256" key="1">
    <source>
        <dbReference type="ARBA" id="ARBA00004417"/>
    </source>
</evidence>
<dbReference type="Proteomes" id="UP001205890">
    <property type="component" value="Unassembled WGS sequence"/>
</dbReference>
<comment type="subcellular location">
    <subcellularLocation>
        <location evidence="1">Cell inner membrane</location>
        <topology evidence="1">Peripheral membrane protein</topology>
    </subcellularLocation>
</comment>
<evidence type="ECO:0000256" key="5">
    <source>
        <dbReference type="ARBA" id="ARBA00022741"/>
    </source>
</evidence>
<dbReference type="InterPro" id="IPR003439">
    <property type="entry name" value="ABC_transporter-like_ATP-bd"/>
</dbReference>
<dbReference type="Pfam" id="PF08352">
    <property type="entry name" value="oligo_HPY"/>
    <property type="match status" value="1"/>
</dbReference>
<evidence type="ECO:0000256" key="2">
    <source>
        <dbReference type="ARBA" id="ARBA00005417"/>
    </source>
</evidence>
<dbReference type="CDD" id="cd03257">
    <property type="entry name" value="ABC_NikE_OppD_transporters"/>
    <property type="match status" value="1"/>
</dbReference>
<dbReference type="Pfam" id="PF00005">
    <property type="entry name" value="ABC_tran"/>
    <property type="match status" value="1"/>
</dbReference>
<keyword evidence="10" id="KW-1185">Reference proteome</keyword>
<reference evidence="9 10" key="1">
    <citation type="submission" date="2022-07" db="EMBL/GenBank/DDBJ databases">
        <authorList>
            <person name="Li W.-J."/>
            <person name="Deng Q.-Q."/>
        </authorList>
    </citation>
    <scope>NUCLEOTIDE SEQUENCE [LARGE SCALE GENOMIC DNA]</scope>
    <source>
        <strain evidence="9 10">SYSU M60028</strain>
    </source>
</reference>
<comment type="similarity">
    <text evidence="2">Belongs to the ABC transporter superfamily.</text>
</comment>
<keyword evidence="6 9" id="KW-0067">ATP-binding</keyword>
<dbReference type="SUPFAM" id="SSF52540">
    <property type="entry name" value="P-loop containing nucleoside triphosphate hydrolases"/>
    <property type="match status" value="1"/>
</dbReference>
<dbReference type="InterPro" id="IPR013563">
    <property type="entry name" value="Oligopep_ABC_C"/>
</dbReference>
<dbReference type="GO" id="GO:0005524">
    <property type="term" value="F:ATP binding"/>
    <property type="evidence" value="ECO:0007669"/>
    <property type="project" value="UniProtKB-KW"/>
</dbReference>
<keyword evidence="7" id="KW-0472">Membrane</keyword>